<dbReference type="OrthoDB" id="1302995at2759"/>
<evidence type="ECO:0000313" key="2">
    <source>
        <dbReference type="EMBL" id="KAG5628260.1"/>
    </source>
</evidence>
<keyword evidence="3" id="KW-1185">Reference proteome</keyword>
<evidence type="ECO:0000259" key="1">
    <source>
        <dbReference type="SMART" id="SM00256"/>
    </source>
</evidence>
<sequence>MTSMDVLSECVIHKILSYLSFQEAAKLSLVSKTWLQAWLTHPNLEFTLLSSKHGYNIHDRKIVDQVMERYRQTKIPIEKFQLSVTILSLHRPFAFPQMDKWLGIALQNGVKDLSCEVSLPSYPFPIFTFLAPKSLRELVLLGCNLILDHSLAITTTQVISCHSLRKLSLTEVGLDDNMLRALLNCCPLIDDFIIEHCRLLTKIELRNLQNIKLVSISCCKNQSVTIQTPTLQHLSYFGCFLEDSPVLDIVECRNLKSLQLTDMRISEGFLQRLISTSQFLERLTLDYVSTRLERFKICGSPSVKFLAIENCKGLQEIDAPNLVSLEYDGDQIPELKVAKRCRQLKKSQLCLDSLKILNAEWFGELRKFLSKSSSWSLVSLTFEECSEINLKDLVLHHTVATPKVNDVVCIESSDKCPTLLVDALLWSCHPKRLVLKSSIEMISSFMDRLIYMKNSRHSPCHESKRHKYSQLKEVKVSKYDLQHQCVELESGELAEMKAISFELYW</sequence>
<dbReference type="EMBL" id="JACXVP010000002">
    <property type="protein sequence ID" value="KAG5628260.1"/>
    <property type="molecule type" value="Genomic_DNA"/>
</dbReference>
<reference evidence="2 3" key="1">
    <citation type="submission" date="2020-09" db="EMBL/GenBank/DDBJ databases">
        <title>De no assembly of potato wild relative species, Solanum commersonii.</title>
        <authorList>
            <person name="Cho K."/>
        </authorList>
    </citation>
    <scope>NUCLEOTIDE SEQUENCE [LARGE SCALE GENOMIC DNA]</scope>
    <source>
        <strain evidence="2">LZ3.2</strain>
        <tissue evidence="2">Leaf</tissue>
    </source>
</reference>
<dbReference type="InterPro" id="IPR001810">
    <property type="entry name" value="F-box_dom"/>
</dbReference>
<dbReference type="Proteomes" id="UP000824120">
    <property type="component" value="Chromosome 2"/>
</dbReference>
<evidence type="ECO:0000313" key="3">
    <source>
        <dbReference type="Proteomes" id="UP000824120"/>
    </source>
</evidence>
<dbReference type="SMART" id="SM00256">
    <property type="entry name" value="FBOX"/>
    <property type="match status" value="1"/>
</dbReference>
<dbReference type="InterPro" id="IPR055357">
    <property type="entry name" value="LRR_At1g61320_AtMIF1"/>
</dbReference>
<accession>A0A9J6AUZ6</accession>
<dbReference type="InterPro" id="IPR053772">
    <property type="entry name" value="At1g61320/At1g61330-like"/>
</dbReference>
<dbReference type="InterPro" id="IPR032675">
    <property type="entry name" value="LRR_dom_sf"/>
</dbReference>
<dbReference type="AlphaFoldDB" id="A0A9J6AUZ6"/>
<feature type="domain" description="F-box" evidence="1">
    <location>
        <begin position="7"/>
        <end position="47"/>
    </location>
</feature>
<dbReference type="Pfam" id="PF00646">
    <property type="entry name" value="F-box"/>
    <property type="match status" value="1"/>
</dbReference>
<dbReference type="SUPFAM" id="SSF52047">
    <property type="entry name" value="RNI-like"/>
    <property type="match status" value="1"/>
</dbReference>
<dbReference type="SUPFAM" id="SSF81383">
    <property type="entry name" value="F-box domain"/>
    <property type="match status" value="1"/>
</dbReference>
<dbReference type="Gene3D" id="3.80.10.10">
    <property type="entry name" value="Ribonuclease Inhibitor"/>
    <property type="match status" value="2"/>
</dbReference>
<dbReference type="InterPro" id="IPR036047">
    <property type="entry name" value="F-box-like_dom_sf"/>
</dbReference>
<dbReference type="Pfam" id="PF23622">
    <property type="entry name" value="LRR_At1g61320_AtMIF1"/>
    <property type="match status" value="2"/>
</dbReference>
<comment type="caution">
    <text evidence="2">The sequence shown here is derived from an EMBL/GenBank/DDBJ whole genome shotgun (WGS) entry which is preliminary data.</text>
</comment>
<protein>
    <recommendedName>
        <fullName evidence="1">F-box domain-containing protein</fullName>
    </recommendedName>
</protein>
<proteinExistence type="predicted"/>
<organism evidence="2 3">
    <name type="scientific">Solanum commersonii</name>
    <name type="common">Commerson's wild potato</name>
    <name type="synonym">Commerson's nightshade</name>
    <dbReference type="NCBI Taxonomy" id="4109"/>
    <lineage>
        <taxon>Eukaryota</taxon>
        <taxon>Viridiplantae</taxon>
        <taxon>Streptophyta</taxon>
        <taxon>Embryophyta</taxon>
        <taxon>Tracheophyta</taxon>
        <taxon>Spermatophyta</taxon>
        <taxon>Magnoliopsida</taxon>
        <taxon>eudicotyledons</taxon>
        <taxon>Gunneridae</taxon>
        <taxon>Pentapetalae</taxon>
        <taxon>asterids</taxon>
        <taxon>lamiids</taxon>
        <taxon>Solanales</taxon>
        <taxon>Solanaceae</taxon>
        <taxon>Solanoideae</taxon>
        <taxon>Solaneae</taxon>
        <taxon>Solanum</taxon>
    </lineage>
</organism>
<dbReference type="PANTHER" id="PTHR34145:SF68">
    <property type="entry name" value="FBD DOMAIN-CONTAINING PROTEIN"/>
    <property type="match status" value="1"/>
</dbReference>
<gene>
    <name evidence="2" type="ORF">H5410_013478</name>
</gene>
<dbReference type="PANTHER" id="PTHR34145">
    <property type="entry name" value="OS02G0105600 PROTEIN"/>
    <property type="match status" value="1"/>
</dbReference>
<name>A0A9J6AUZ6_SOLCO</name>